<organism evidence="5 6">
    <name type="scientific">Segetibacter aerophilus</name>
    <dbReference type="NCBI Taxonomy" id="670293"/>
    <lineage>
        <taxon>Bacteria</taxon>
        <taxon>Pseudomonadati</taxon>
        <taxon>Bacteroidota</taxon>
        <taxon>Chitinophagia</taxon>
        <taxon>Chitinophagales</taxon>
        <taxon>Chitinophagaceae</taxon>
        <taxon>Segetibacter</taxon>
    </lineage>
</organism>
<dbReference type="GO" id="GO:0046872">
    <property type="term" value="F:metal ion binding"/>
    <property type="evidence" value="ECO:0007669"/>
    <property type="project" value="UniProtKB-KW"/>
</dbReference>
<feature type="active site" description="Proton acceptor" evidence="1">
    <location>
        <position position="109"/>
    </location>
</feature>
<dbReference type="GO" id="GO:0016787">
    <property type="term" value="F:hydrolase activity"/>
    <property type="evidence" value="ECO:0007669"/>
    <property type="project" value="InterPro"/>
</dbReference>
<accession>A0A512B8E0</accession>
<dbReference type="Pfam" id="PF01223">
    <property type="entry name" value="Endonuclease_NS"/>
    <property type="match status" value="1"/>
</dbReference>
<evidence type="ECO:0000259" key="4">
    <source>
        <dbReference type="SMART" id="SM00892"/>
    </source>
</evidence>
<evidence type="ECO:0000313" key="5">
    <source>
        <dbReference type="EMBL" id="GEO08097.1"/>
    </source>
</evidence>
<dbReference type="GO" id="GO:0004519">
    <property type="term" value="F:endonuclease activity"/>
    <property type="evidence" value="ECO:0007669"/>
    <property type="project" value="TreeGrafter"/>
</dbReference>
<evidence type="ECO:0008006" key="7">
    <source>
        <dbReference type="Google" id="ProtNLM"/>
    </source>
</evidence>
<gene>
    <name evidence="5" type="ORF">SAE01_05930</name>
</gene>
<evidence type="ECO:0000313" key="6">
    <source>
        <dbReference type="Proteomes" id="UP000321513"/>
    </source>
</evidence>
<dbReference type="SMART" id="SM00477">
    <property type="entry name" value="NUC"/>
    <property type="match status" value="1"/>
</dbReference>
<keyword evidence="2" id="KW-0479">Metal-binding</keyword>
<dbReference type="RefSeq" id="WP_147202082.1">
    <property type="nucleotide sequence ID" value="NZ_BJYT01000001.1"/>
</dbReference>
<dbReference type="SMART" id="SM00892">
    <property type="entry name" value="Endonuclease_NS"/>
    <property type="match status" value="1"/>
</dbReference>
<comment type="caution">
    <text evidence="5">The sequence shown here is derived from an EMBL/GenBank/DDBJ whole genome shotgun (WGS) entry which is preliminary data.</text>
</comment>
<reference evidence="5 6" key="1">
    <citation type="submission" date="2019-07" db="EMBL/GenBank/DDBJ databases">
        <title>Whole genome shotgun sequence of Segetibacter aerophilus NBRC 106135.</title>
        <authorList>
            <person name="Hosoyama A."/>
            <person name="Uohara A."/>
            <person name="Ohji S."/>
            <person name="Ichikawa N."/>
        </authorList>
    </citation>
    <scope>NUCLEOTIDE SEQUENCE [LARGE SCALE GENOMIC DNA]</scope>
    <source>
        <strain evidence="5 6">NBRC 106135</strain>
    </source>
</reference>
<keyword evidence="6" id="KW-1185">Reference proteome</keyword>
<protein>
    <recommendedName>
        <fullName evidence="7">Endonuclease</fullName>
    </recommendedName>
</protein>
<dbReference type="AlphaFoldDB" id="A0A512B8E0"/>
<name>A0A512B8E0_9BACT</name>
<feature type="domain" description="ENPP1-3/EXOG-like endonuclease/phosphodiesterase" evidence="3">
    <location>
        <begin position="41"/>
        <end position="286"/>
    </location>
</feature>
<feature type="domain" description="DNA/RNA non-specific endonuclease/pyrophosphatase/phosphodiesterase" evidence="4">
    <location>
        <begin position="40"/>
        <end position="252"/>
    </location>
</feature>
<evidence type="ECO:0000256" key="2">
    <source>
        <dbReference type="PIRSR" id="PIRSR640255-2"/>
    </source>
</evidence>
<dbReference type="InterPro" id="IPR020821">
    <property type="entry name" value="ENPP1-3/EXOG-like_nuc-like"/>
</dbReference>
<dbReference type="EMBL" id="BJYT01000001">
    <property type="protein sequence ID" value="GEO08097.1"/>
    <property type="molecule type" value="Genomic_DNA"/>
</dbReference>
<dbReference type="PANTHER" id="PTHR13966">
    <property type="entry name" value="ENDONUCLEASE RELATED"/>
    <property type="match status" value="1"/>
</dbReference>
<feature type="binding site" evidence="2">
    <location>
        <position position="145"/>
    </location>
    <ligand>
        <name>Mg(2+)</name>
        <dbReference type="ChEBI" id="CHEBI:18420"/>
        <note>catalytic</note>
    </ligand>
</feature>
<dbReference type="Proteomes" id="UP000321513">
    <property type="component" value="Unassembled WGS sequence"/>
</dbReference>
<dbReference type="InterPro" id="IPR001604">
    <property type="entry name" value="Endo_G_ENPP1-like_dom"/>
</dbReference>
<dbReference type="OrthoDB" id="9770276at2"/>
<proteinExistence type="predicted"/>
<dbReference type="SUPFAM" id="SSF54060">
    <property type="entry name" value="His-Me finger endonucleases"/>
    <property type="match status" value="1"/>
</dbReference>
<sequence>MNGYQTDFLSGINLRLPTLTIQQKKLRTPLKSNPKEFELQYTHFSIVMNKSRKFAFYAATNIDGTQWNAQIKERVTFAKDTNIDEECQVGDELYEFFKGKSANDFDKGHIAKFQDPQWGDTATVKKAAEETMKFSNCLPQHHTLNRGAWKSLEDYIVKGFTKQEGEDGRKVTVFAGPILLTSDPFYIDLIDGKPLQIPCHFFKIVVYRNRANLLTTVAFIMSQENILRKYNFVVDKKQDIKGFTVAREIPVNDFFQNFKTGEPYQVRIDFVEEVTGFKFGLDKVNQPYTKKESTEVIFKRVEVPLAKEAFSRLSLKDTPLSFKFEKITL</sequence>
<evidence type="ECO:0000256" key="1">
    <source>
        <dbReference type="PIRSR" id="PIRSR640255-1"/>
    </source>
</evidence>
<dbReference type="InterPro" id="IPR044925">
    <property type="entry name" value="His-Me_finger_sf"/>
</dbReference>
<dbReference type="PANTHER" id="PTHR13966:SF5">
    <property type="entry name" value="ENDONUCLEASE G, MITOCHONDRIAL"/>
    <property type="match status" value="1"/>
</dbReference>
<dbReference type="InterPro" id="IPR040255">
    <property type="entry name" value="Non-specific_endonuclease"/>
</dbReference>
<dbReference type="GO" id="GO:0003676">
    <property type="term" value="F:nucleic acid binding"/>
    <property type="evidence" value="ECO:0007669"/>
    <property type="project" value="InterPro"/>
</dbReference>
<dbReference type="Gene3D" id="3.40.570.10">
    <property type="entry name" value="Extracellular Endonuclease, subunit A"/>
    <property type="match status" value="1"/>
</dbReference>
<dbReference type="InterPro" id="IPR044929">
    <property type="entry name" value="DNA/RNA_non-sp_Endonuclease_sf"/>
</dbReference>
<evidence type="ECO:0000259" key="3">
    <source>
        <dbReference type="SMART" id="SM00477"/>
    </source>
</evidence>